<reference evidence="4 5" key="1">
    <citation type="submission" date="2018-05" db="EMBL/GenBank/DDBJ databases">
        <title>Coraliomargarita sinensis sp. nov., isolated from a marine solar saltern.</title>
        <authorList>
            <person name="Zhou L.Y."/>
        </authorList>
    </citation>
    <scope>NUCLEOTIDE SEQUENCE [LARGE SCALE GENOMIC DNA]</scope>
    <source>
        <strain evidence="4 5">WN38</strain>
    </source>
</reference>
<dbReference type="EMBL" id="QHJQ01000004">
    <property type="protein sequence ID" value="PXA04343.1"/>
    <property type="molecule type" value="Genomic_DNA"/>
</dbReference>
<evidence type="ECO:0000256" key="1">
    <source>
        <dbReference type="SAM" id="Coils"/>
    </source>
</evidence>
<gene>
    <name evidence="4" type="ORF">DDZ13_07365</name>
</gene>
<evidence type="ECO:0000256" key="3">
    <source>
        <dbReference type="SAM" id="Phobius"/>
    </source>
</evidence>
<feature type="compositionally biased region" description="Low complexity" evidence="2">
    <location>
        <begin position="614"/>
        <end position="632"/>
    </location>
</feature>
<dbReference type="AlphaFoldDB" id="A0A317ZJE4"/>
<feature type="region of interest" description="Disordered" evidence="2">
    <location>
        <begin position="597"/>
        <end position="639"/>
    </location>
</feature>
<keyword evidence="3" id="KW-1133">Transmembrane helix</keyword>
<proteinExistence type="predicted"/>
<feature type="transmembrane region" description="Helical" evidence="3">
    <location>
        <begin position="43"/>
        <end position="62"/>
    </location>
</feature>
<sequence>MARSSRDVLIRILTEGDSSGVEQIGTDLQGLARRAESVGNKMSLYLTAPLVGVGSLAFGSLIKRGIEFNKTLEDTETAVAAILSKFGGAEFDTAEKQLAGAARGVEELKRQAETAPGTIQDLAQGFTALAGPALGAGLSLEETIDLTVRLSQAMSRLGLDQRQLVQEGRALVTGNITLDASLAKVLEVTNEQIRTAREQGNLYGFLVEQLGGMAEAADNTTTRLSNFQDLLDKIAGRISEPAFDALSEGALSLSAALESMDSSDLEAMGDAVGELLETGVDLTKFLIELEPSSRNAGLGLLALAAATGPALKGLGALHKLAPRLALALGKGGLVSAAGAASYALGTLIDDATGASDKIAEFYNTLTDGGTGIGAELERQRSRLVDIAKEIETVADKEQLWNRAVQQRKVYVQEYQAELLKGNEEAAALFDQHVGHIDRLLGSLDQVLTVNQERITAQDELNEKTELQVELMLEGVGLTLSQIERQERIVKMHEIEMDILRAKKADNEDLVKQLEQQKREQQLINQFKAAEFTDEEATRMARERAAAEAAAASSSRERLNTVREIGQAQEENTRKLREGVRAEDFIGTGGERKQRFIENGRVIGTSDEFGRVGDPAPSGPESQPQQQPSPTVPAGQPGTANVDQLSQAIRSGIIDLSPAMEAIRDMQQANNAAIQSFATQISNLASQIEQLRN</sequence>
<protein>
    <submittedName>
        <fullName evidence="4">Uncharacterized protein</fullName>
    </submittedName>
</protein>
<dbReference type="InParanoid" id="A0A317ZJE4"/>
<keyword evidence="1" id="KW-0175">Coiled coil</keyword>
<evidence type="ECO:0000313" key="5">
    <source>
        <dbReference type="Proteomes" id="UP000247099"/>
    </source>
</evidence>
<evidence type="ECO:0000313" key="4">
    <source>
        <dbReference type="EMBL" id="PXA04343.1"/>
    </source>
</evidence>
<feature type="coiled-coil region" evidence="1">
    <location>
        <begin position="482"/>
        <end position="523"/>
    </location>
</feature>
<organism evidence="4 5">
    <name type="scientific">Coraliomargarita sinensis</name>
    <dbReference type="NCBI Taxonomy" id="2174842"/>
    <lineage>
        <taxon>Bacteria</taxon>
        <taxon>Pseudomonadati</taxon>
        <taxon>Verrucomicrobiota</taxon>
        <taxon>Opitutia</taxon>
        <taxon>Puniceicoccales</taxon>
        <taxon>Coraliomargaritaceae</taxon>
        <taxon>Coraliomargarita</taxon>
    </lineage>
</organism>
<dbReference type="Proteomes" id="UP000247099">
    <property type="component" value="Unassembled WGS sequence"/>
</dbReference>
<keyword evidence="5" id="KW-1185">Reference proteome</keyword>
<keyword evidence="3" id="KW-0812">Transmembrane</keyword>
<evidence type="ECO:0000256" key="2">
    <source>
        <dbReference type="SAM" id="MobiDB-lite"/>
    </source>
</evidence>
<dbReference type="OrthoDB" id="28713at2"/>
<name>A0A317ZJE4_9BACT</name>
<comment type="caution">
    <text evidence="4">The sequence shown here is derived from an EMBL/GenBank/DDBJ whole genome shotgun (WGS) entry which is preliminary data.</text>
</comment>
<accession>A0A317ZJE4</accession>
<dbReference type="RefSeq" id="WP_110130796.1">
    <property type="nucleotide sequence ID" value="NZ_QHJQ01000004.1"/>
</dbReference>
<keyword evidence="3" id="KW-0472">Membrane</keyword>